<accession>A0A5B0G2P3</accession>
<dbReference type="AlphaFoldDB" id="A0A5B0G2P3"/>
<dbReference type="RefSeq" id="WP_149676529.1">
    <property type="nucleotide sequence ID" value="NZ_VTUZ01000076.1"/>
</dbReference>
<protein>
    <submittedName>
        <fullName evidence="1">Uncharacterized protein</fullName>
    </submittedName>
</protein>
<evidence type="ECO:0000313" key="2">
    <source>
        <dbReference type="Proteomes" id="UP000325273"/>
    </source>
</evidence>
<reference evidence="1 2" key="1">
    <citation type="submission" date="2019-08" db="EMBL/GenBank/DDBJ databases">
        <title>Paraburkholderia sp. DCY113.</title>
        <authorList>
            <person name="Kang J."/>
        </authorList>
    </citation>
    <scope>NUCLEOTIDE SEQUENCE [LARGE SCALE GENOMIC DNA]</scope>
    <source>
        <strain evidence="1 2">DCY113</strain>
    </source>
</reference>
<evidence type="ECO:0000313" key="1">
    <source>
        <dbReference type="EMBL" id="KAA0997676.1"/>
    </source>
</evidence>
<dbReference type="Proteomes" id="UP000325273">
    <property type="component" value="Unassembled WGS sequence"/>
</dbReference>
<name>A0A5B0G2P3_9BURK</name>
<sequence length="381" mass="42806">MNLLDAQNFLINFVFNDAVHPAHLAPINVATANYVLRNQAVMANAINNRFTRMRELLQFLDKGYPMYQRGDILMAVNHIFNLRLARIDDVSRLLTSPHLTNKCLQLRRLPIADLQRIQAFFVAAQLVHPLAEIERATRIIELFPGNGASDVLDVLDEMTAQLPGAPIAPTARVLATTRLGRLLPTSMPDLIRIVKKYPGWLFTGFTRWGPGNHATPQENYEEHFKKHVCNSSLAFPEEAVFWWGALNISLTIADLQNPAPDPVEAALFDVDGTLGRRGRETFLRAHLHSRMPLMNTLLAKYGPVYSEYAMRASREMGNVAIESDGSMVLISSFSGHVIVFGRFDSDVSNETGLSTCYFVLQPQRPVKLNRDKPTKIMSMHT</sequence>
<organism evidence="1 2">
    <name type="scientific">Paraburkholderia panacisoli</name>
    <dbReference type="NCBI Taxonomy" id="2603818"/>
    <lineage>
        <taxon>Bacteria</taxon>
        <taxon>Pseudomonadati</taxon>
        <taxon>Pseudomonadota</taxon>
        <taxon>Betaproteobacteria</taxon>
        <taxon>Burkholderiales</taxon>
        <taxon>Burkholderiaceae</taxon>
        <taxon>Paraburkholderia</taxon>
    </lineage>
</organism>
<gene>
    <name evidence="1" type="ORF">FVF58_48010</name>
</gene>
<comment type="caution">
    <text evidence="1">The sequence shown here is derived from an EMBL/GenBank/DDBJ whole genome shotgun (WGS) entry which is preliminary data.</text>
</comment>
<proteinExistence type="predicted"/>
<keyword evidence="2" id="KW-1185">Reference proteome</keyword>
<dbReference type="EMBL" id="VTUZ01000076">
    <property type="protein sequence ID" value="KAA0997676.1"/>
    <property type="molecule type" value="Genomic_DNA"/>
</dbReference>